<keyword evidence="2" id="KW-1185">Reference proteome</keyword>
<dbReference type="EMBL" id="JAAOIW010000029">
    <property type="protein sequence ID" value="NHN35236.1"/>
    <property type="molecule type" value="Genomic_DNA"/>
</dbReference>
<comment type="caution">
    <text evidence="1">The sequence shown here is derived from an EMBL/GenBank/DDBJ whole genome shotgun (WGS) entry which is preliminary data.</text>
</comment>
<gene>
    <name evidence="1" type="ORF">G9U52_36535</name>
</gene>
<evidence type="ECO:0000313" key="2">
    <source>
        <dbReference type="Proteomes" id="UP001165962"/>
    </source>
</evidence>
<evidence type="ECO:0008006" key="3">
    <source>
        <dbReference type="Google" id="ProtNLM"/>
    </source>
</evidence>
<reference evidence="1" key="1">
    <citation type="submission" date="2020-03" db="EMBL/GenBank/DDBJ databases">
        <title>Draft sequencing of Paenibacilllus sp. S3N08.</title>
        <authorList>
            <person name="Kim D.-U."/>
        </authorList>
    </citation>
    <scope>NUCLEOTIDE SEQUENCE</scope>
    <source>
        <strain evidence="1">S3N08</strain>
    </source>
</reference>
<protein>
    <recommendedName>
        <fullName evidence="3">BFN domain-containing protein</fullName>
    </recommendedName>
</protein>
<dbReference type="Proteomes" id="UP001165962">
    <property type="component" value="Unassembled WGS sequence"/>
</dbReference>
<evidence type="ECO:0000313" key="1">
    <source>
        <dbReference type="EMBL" id="NHN35236.1"/>
    </source>
</evidence>
<sequence length="175" mass="20058">MQHIIKNQISVEQIDMLKSLRGTLLINMLVDDAGEFVLSVLIDSPVSKLIIRNIPTNESDGDEYPKLKIEQVSTAVSNYKEAYTGKSIKDIIILRDIATWQNNSDKWMVDCDIGLKIIFEDDELLLIAYDSLAGLLKLLNPKEEQPVSELLKEYWSMKTDRLASLKREEIYLKEI</sequence>
<organism evidence="1 2">
    <name type="scientific">Paenibacillus agricola</name>
    <dbReference type="NCBI Taxonomy" id="2716264"/>
    <lineage>
        <taxon>Bacteria</taxon>
        <taxon>Bacillati</taxon>
        <taxon>Bacillota</taxon>
        <taxon>Bacilli</taxon>
        <taxon>Bacillales</taxon>
        <taxon>Paenibacillaceae</taxon>
        <taxon>Paenibacillus</taxon>
    </lineage>
</organism>
<accession>A0ABX0JIT1</accession>
<proteinExistence type="predicted"/>
<name>A0ABX0JIT1_9BACL</name>
<dbReference type="RefSeq" id="WP_166157695.1">
    <property type="nucleotide sequence ID" value="NZ_JAAOIW010000029.1"/>
</dbReference>